<feature type="binding site" evidence="3">
    <location>
        <position position="23"/>
    </location>
    <ligand>
        <name>substrate</name>
    </ligand>
</feature>
<comment type="caution">
    <text evidence="7">The sequence shown here is derived from an EMBL/GenBank/DDBJ whole genome shotgun (WGS) entry which is preliminary data.</text>
</comment>
<dbReference type="Proteomes" id="UP000070198">
    <property type="component" value="Unassembled WGS sequence"/>
</dbReference>
<dbReference type="PATRIC" id="fig|315405.11.peg.2510"/>
<feature type="binding site" evidence="3">
    <location>
        <begin position="7"/>
        <end position="9"/>
    </location>
    <ligand>
        <name>substrate</name>
    </ligand>
</feature>
<dbReference type="NCBIfam" id="TIGR02009">
    <property type="entry name" value="PGMB-YQAB-SF"/>
    <property type="match status" value="1"/>
</dbReference>
<evidence type="ECO:0000256" key="1">
    <source>
        <dbReference type="ARBA" id="ARBA00006171"/>
    </source>
</evidence>
<dbReference type="NCBIfam" id="TIGR01990">
    <property type="entry name" value="bPGM"/>
    <property type="match status" value="1"/>
</dbReference>
<proteinExistence type="inferred from homology"/>
<evidence type="ECO:0000313" key="9">
    <source>
        <dbReference type="Proteomes" id="UP000071927"/>
    </source>
</evidence>
<protein>
    <submittedName>
        <fullName evidence="7">Beta-phosphoglucomutase</fullName>
        <ecNumber evidence="7">5.4.2.6</ecNumber>
    </submittedName>
</protein>
<evidence type="ECO:0000256" key="3">
    <source>
        <dbReference type="PIRSR" id="PIRSR610972-2"/>
    </source>
</evidence>
<keyword evidence="4" id="KW-0460">Magnesium</keyword>
<dbReference type="InterPro" id="IPR023214">
    <property type="entry name" value="HAD_sf"/>
</dbReference>
<comment type="cofactor">
    <cofactor evidence="4">
        <name>Mg(2+)</name>
        <dbReference type="ChEBI" id="CHEBI:18420"/>
    </cofactor>
    <text evidence="4">Binds 2 magnesium ions per subunit.</text>
</comment>
<feature type="active site" description="Nucleophile" evidence="2">
    <location>
        <position position="7"/>
    </location>
</feature>
<dbReference type="Pfam" id="PF00702">
    <property type="entry name" value="Hydrolase"/>
    <property type="match status" value="1"/>
</dbReference>
<dbReference type="Gene3D" id="1.10.150.240">
    <property type="entry name" value="Putative phosphatase, domain 2"/>
    <property type="match status" value="1"/>
</dbReference>
<accession>A0A139R684</accession>
<dbReference type="EMBL" id="LQXV01000098">
    <property type="protein sequence ID" value="KXU10174.1"/>
    <property type="molecule type" value="Genomic_DNA"/>
</dbReference>
<feature type="site" description="Important for catalytic activity and assists the phosphoryl transfer reaction to Asp8 by balancing charge and orienting the reacting groups" evidence="5">
    <location>
        <position position="144"/>
    </location>
</feature>
<dbReference type="SUPFAM" id="SSF56784">
    <property type="entry name" value="HAD-like"/>
    <property type="match status" value="1"/>
</dbReference>
<keyword evidence="4" id="KW-0479">Metal-binding</keyword>
<dbReference type="InterPro" id="IPR010976">
    <property type="entry name" value="B-phosphoglucomutase_hydrolase"/>
</dbReference>
<dbReference type="EMBL" id="LQOF01000445">
    <property type="protein sequence ID" value="KXT63737.1"/>
    <property type="molecule type" value="Genomic_DNA"/>
</dbReference>
<evidence type="ECO:0000256" key="2">
    <source>
        <dbReference type="PIRSR" id="PIRSR610972-1"/>
    </source>
</evidence>
<dbReference type="RefSeq" id="WP_061459254.1">
    <property type="nucleotide sequence ID" value="NZ_JAMDHZ010000002.1"/>
</dbReference>
<dbReference type="PANTHER" id="PTHR18901:SF38">
    <property type="entry name" value="PSEUDOURIDINE-5'-PHOSPHATASE"/>
    <property type="match status" value="1"/>
</dbReference>
<keyword evidence="7" id="KW-0413">Isomerase</keyword>
<dbReference type="SFLD" id="SFLDG01129">
    <property type="entry name" value="C1.5:_HAD__Beta-PGM__Phosphata"/>
    <property type="match status" value="1"/>
</dbReference>
<dbReference type="PANTHER" id="PTHR18901">
    <property type="entry name" value="2-DEOXYGLUCOSE-6-PHOSPHATE PHOSPHATASE 2"/>
    <property type="match status" value="1"/>
</dbReference>
<evidence type="ECO:0000256" key="5">
    <source>
        <dbReference type="PIRSR" id="PIRSR610972-4"/>
    </source>
</evidence>
<dbReference type="GO" id="GO:0000287">
    <property type="term" value="F:magnesium ion binding"/>
    <property type="evidence" value="ECO:0007669"/>
    <property type="project" value="InterPro"/>
</dbReference>
<feature type="site" description="Important for catalytic activity and assists the phosphoryl transfer reaction to Asp8 by balancing charge and orienting the reacting groups" evidence="5">
    <location>
        <position position="113"/>
    </location>
</feature>
<comment type="similarity">
    <text evidence="1">Belongs to the HAD-like hydrolase superfamily. CbbY/CbbZ/Gph/YieH family.</text>
</comment>
<feature type="binding site" evidence="3">
    <location>
        <position position="51"/>
    </location>
    <ligand>
        <name>substrate</name>
    </ligand>
</feature>
<dbReference type="GO" id="GO:0005975">
    <property type="term" value="P:carbohydrate metabolic process"/>
    <property type="evidence" value="ECO:0007669"/>
    <property type="project" value="InterPro"/>
</dbReference>
<dbReference type="EC" id="5.4.2.6" evidence="7"/>
<feature type="binding site" evidence="3">
    <location>
        <begin position="113"/>
        <end position="117"/>
    </location>
    <ligand>
        <name>substrate</name>
    </ligand>
</feature>
<dbReference type="NCBIfam" id="TIGR01509">
    <property type="entry name" value="HAD-SF-IA-v3"/>
    <property type="match status" value="1"/>
</dbReference>
<dbReference type="Proteomes" id="UP000071927">
    <property type="component" value="Unassembled WGS sequence"/>
</dbReference>
<name>A0A139R684_9STRE</name>
<feature type="binding site" evidence="3">
    <location>
        <position position="75"/>
    </location>
    <ligand>
        <name>substrate</name>
    </ligand>
</feature>
<evidence type="ECO:0000313" key="6">
    <source>
        <dbReference type="EMBL" id="KXT63737.1"/>
    </source>
</evidence>
<feature type="binding site" evidence="4">
    <location>
        <position position="168"/>
    </location>
    <ligand>
        <name>Mg(2+)</name>
        <dbReference type="ChEBI" id="CHEBI:18420"/>
    </ligand>
</feature>
<dbReference type="InterPro" id="IPR036412">
    <property type="entry name" value="HAD-like_sf"/>
</dbReference>
<dbReference type="InterPro" id="IPR023198">
    <property type="entry name" value="PGP-like_dom2"/>
</dbReference>
<evidence type="ECO:0000313" key="8">
    <source>
        <dbReference type="Proteomes" id="UP000070198"/>
    </source>
</evidence>
<organism evidence="7 9">
    <name type="scientific">Streptococcus gallolyticus</name>
    <dbReference type="NCBI Taxonomy" id="315405"/>
    <lineage>
        <taxon>Bacteria</taxon>
        <taxon>Bacillati</taxon>
        <taxon>Bacillota</taxon>
        <taxon>Bacilli</taxon>
        <taxon>Lactobacillales</taxon>
        <taxon>Streptococcaceae</taxon>
        <taxon>Streptococcus</taxon>
    </lineage>
</organism>
<sequence length="220" mass="23974">MKGALFDLDGVITDTAIYHFAAWCQLVKTHFDADLPDELEEKTKGVSREDSLQIILDYLDIKVSKEEFAALAAEKNQLYVHTLENLSQNDILPGISELLIDLKQHGIKIALASASKNGPFILKKLGLTNSFDAIADPAKITSGKPAPDIFLAAAFALAISPYDCVGIEDSIAGVTAINKAGSVSIGVGEDELNHANKRFKTTSDLNYQDIKKAWQAYHRN</sequence>
<evidence type="ECO:0000256" key="4">
    <source>
        <dbReference type="PIRSR" id="PIRSR610972-3"/>
    </source>
</evidence>
<feature type="active site" description="Proton donor/acceptor" evidence="2">
    <location>
        <position position="9"/>
    </location>
</feature>
<feature type="binding site" evidence="4">
    <location>
        <position position="7"/>
    </location>
    <ligand>
        <name>Mg(2+)</name>
        <dbReference type="ChEBI" id="CHEBI:18420"/>
    </ligand>
</feature>
<dbReference type="InterPro" id="IPR010972">
    <property type="entry name" value="Beta-PGM"/>
</dbReference>
<dbReference type="InterPro" id="IPR006439">
    <property type="entry name" value="HAD-SF_hydro_IA"/>
</dbReference>
<dbReference type="GO" id="GO:0008801">
    <property type="term" value="F:beta-phosphoglucomutase activity"/>
    <property type="evidence" value="ECO:0007669"/>
    <property type="project" value="UniProtKB-EC"/>
</dbReference>
<gene>
    <name evidence="6" type="ORF">SGADD02_02150</name>
    <name evidence="7" type="ORF">SGADD03_00296</name>
</gene>
<reference evidence="8 9" key="1">
    <citation type="submission" date="2016-01" db="EMBL/GenBank/DDBJ databases">
        <title>Highly variable Streptococcus oralis are common among viridans streptococci isolated from primates.</title>
        <authorList>
            <person name="Denapaite D."/>
            <person name="Rieger M."/>
            <person name="Koendgen S."/>
            <person name="Brueckner R."/>
            <person name="Ochigava I."/>
            <person name="Kappeler P."/>
            <person name="Maetz-Rensing K."/>
            <person name="Leendertz F."/>
            <person name="Hakenbeck R."/>
        </authorList>
    </citation>
    <scope>NUCLEOTIDE SEQUENCE [LARGE SCALE GENOMIC DNA]</scope>
    <source>
        <strain evidence="6 8">DD02</strain>
        <strain evidence="7 9">DD03</strain>
    </source>
</reference>
<dbReference type="SFLD" id="SFLDG01135">
    <property type="entry name" value="C1.5.6:_HAD__Beta-PGM__Phospha"/>
    <property type="match status" value="1"/>
</dbReference>
<dbReference type="AlphaFoldDB" id="A0A139R684"/>
<dbReference type="CDD" id="cd02598">
    <property type="entry name" value="HAD_BPGM"/>
    <property type="match status" value="1"/>
</dbReference>
<feature type="binding site" evidence="4">
    <location>
        <position position="9"/>
    </location>
    <ligand>
        <name>Mg(2+)</name>
        <dbReference type="ChEBI" id="CHEBI:18420"/>
    </ligand>
</feature>
<dbReference type="Gene3D" id="3.40.50.1000">
    <property type="entry name" value="HAD superfamily/HAD-like"/>
    <property type="match status" value="1"/>
</dbReference>
<evidence type="ECO:0000313" key="7">
    <source>
        <dbReference type="EMBL" id="KXU10174.1"/>
    </source>
</evidence>
<feature type="binding site" evidence="3">
    <location>
        <position position="144"/>
    </location>
    <ligand>
        <name>substrate</name>
    </ligand>
</feature>
<dbReference type="SFLD" id="SFLDS00003">
    <property type="entry name" value="Haloacid_Dehalogenase"/>
    <property type="match status" value="1"/>
</dbReference>
<feature type="binding site" evidence="4">
    <location>
        <position position="169"/>
    </location>
    <ligand>
        <name>Mg(2+)</name>
        <dbReference type="ChEBI" id="CHEBI:18420"/>
    </ligand>
</feature>